<dbReference type="CDD" id="cd07228">
    <property type="entry name" value="Pat_NTE_like_bacteria"/>
    <property type="match status" value="1"/>
</dbReference>
<keyword evidence="8" id="KW-1185">Reference proteome</keyword>
<evidence type="ECO:0000259" key="6">
    <source>
        <dbReference type="PROSITE" id="PS51635"/>
    </source>
</evidence>
<dbReference type="PANTHER" id="PTHR14226">
    <property type="entry name" value="NEUROPATHY TARGET ESTERASE/SWISS CHEESE D.MELANOGASTER"/>
    <property type="match status" value="1"/>
</dbReference>
<gene>
    <name evidence="7" type="ORF">AXI58_08660</name>
</gene>
<feature type="domain" description="PNPLA" evidence="6">
    <location>
        <begin position="8"/>
        <end position="166"/>
    </location>
</feature>
<proteinExistence type="inferred from homology"/>
<dbReference type="PANTHER" id="PTHR14226:SF76">
    <property type="entry name" value="NTE FAMILY PROTEIN RSSA"/>
    <property type="match status" value="1"/>
</dbReference>
<comment type="similarity">
    <text evidence="1">Belongs to the NTE family.</text>
</comment>
<dbReference type="EMBL" id="LSBA01000005">
    <property type="protein sequence ID" value="KXZ22060.1"/>
    <property type="molecule type" value="Genomic_DNA"/>
</dbReference>
<dbReference type="InterPro" id="IPR001423">
    <property type="entry name" value="LysoPLipase_patatin_CS"/>
</dbReference>
<dbReference type="Proteomes" id="UP000075430">
    <property type="component" value="Unassembled WGS sequence"/>
</dbReference>
<evidence type="ECO:0000256" key="1">
    <source>
        <dbReference type="ARBA" id="ARBA00006636"/>
    </source>
</evidence>
<evidence type="ECO:0000256" key="3">
    <source>
        <dbReference type="ARBA" id="ARBA00022963"/>
    </source>
</evidence>
<dbReference type="SUPFAM" id="SSF52151">
    <property type="entry name" value="FabD/lysophospholipase-like"/>
    <property type="match status" value="1"/>
</dbReference>
<dbReference type="PROSITE" id="PS51635">
    <property type="entry name" value="PNPLA"/>
    <property type="match status" value="1"/>
</dbReference>
<name>A0A150FA04_9BACI</name>
<dbReference type="InterPro" id="IPR002641">
    <property type="entry name" value="PNPLA_dom"/>
</dbReference>
<feature type="active site" description="Nucleophile" evidence="5">
    <location>
        <position position="41"/>
    </location>
</feature>
<dbReference type="GO" id="GO:0046470">
    <property type="term" value="P:phosphatidylcholine metabolic process"/>
    <property type="evidence" value="ECO:0007669"/>
    <property type="project" value="InterPro"/>
</dbReference>
<feature type="active site" description="Proton acceptor" evidence="5">
    <location>
        <position position="153"/>
    </location>
</feature>
<evidence type="ECO:0000256" key="4">
    <source>
        <dbReference type="ARBA" id="ARBA00023098"/>
    </source>
</evidence>
<dbReference type="InterPro" id="IPR016035">
    <property type="entry name" value="Acyl_Trfase/lysoPLipase"/>
</dbReference>
<keyword evidence="3 5" id="KW-0442">Lipid degradation</keyword>
<dbReference type="STRING" id="1793963.AXI58_08660"/>
<feature type="short sequence motif" description="GXSXG" evidence="5">
    <location>
        <begin position="39"/>
        <end position="43"/>
    </location>
</feature>
<evidence type="ECO:0000313" key="7">
    <source>
        <dbReference type="EMBL" id="KXZ22060.1"/>
    </source>
</evidence>
<dbReference type="GO" id="GO:0004622">
    <property type="term" value="F:phosphatidylcholine lysophospholipase activity"/>
    <property type="evidence" value="ECO:0007669"/>
    <property type="project" value="InterPro"/>
</dbReference>
<keyword evidence="4 5" id="KW-0443">Lipid metabolism</keyword>
<evidence type="ECO:0000256" key="2">
    <source>
        <dbReference type="ARBA" id="ARBA00022801"/>
    </source>
</evidence>
<sequence>MAKPTIGLALGSGGARGIAHLGVLSSLHKHQIPIDMIAGSSMGALVGSFYAAGHDVATMKKVAKAFKRRLYADYTVPRLGFLKGDRIRQLVHAYTFGKPIEELQIPLGIVACDLQTGEKVVFKKGSVSEAVRASISIPGIFVPQKMNGRFLVDGAVVDRIPVSAVKEMGADIVIASDVSRVKKTEKAAHIFDVIMQSMDILQNELVRHQTIAADVMIRPSLETFSSSSFANIDHMITAGEEAADRMIGRIKQEIENWEG</sequence>
<feature type="short sequence motif" description="DGA/G" evidence="5">
    <location>
        <begin position="153"/>
        <end position="155"/>
    </location>
</feature>
<evidence type="ECO:0000313" key="8">
    <source>
        <dbReference type="Proteomes" id="UP000075430"/>
    </source>
</evidence>
<accession>A0A150FA04</accession>
<dbReference type="GO" id="GO:0016042">
    <property type="term" value="P:lipid catabolic process"/>
    <property type="evidence" value="ECO:0007669"/>
    <property type="project" value="UniProtKB-UniRule"/>
</dbReference>
<comment type="caution">
    <text evidence="5">Lacks conserved residue(s) required for the propagation of feature annotation.</text>
</comment>
<dbReference type="OrthoDB" id="9770965at2"/>
<dbReference type="Gene3D" id="3.40.1090.10">
    <property type="entry name" value="Cytosolic phospholipase A2 catalytic domain"/>
    <property type="match status" value="2"/>
</dbReference>
<dbReference type="Pfam" id="PF01734">
    <property type="entry name" value="Patatin"/>
    <property type="match status" value="1"/>
</dbReference>
<reference evidence="8" key="1">
    <citation type="submission" date="2016-02" db="EMBL/GenBank/DDBJ databases">
        <authorList>
            <person name="Dunlap C."/>
        </authorList>
    </citation>
    <scope>NUCLEOTIDE SEQUENCE [LARGE SCALE GENOMIC DNA]</scope>
    <source>
        <strain evidence="8">NRRL B-41092</strain>
    </source>
</reference>
<evidence type="ECO:0000256" key="5">
    <source>
        <dbReference type="PROSITE-ProRule" id="PRU01161"/>
    </source>
</evidence>
<dbReference type="AlphaFoldDB" id="A0A150FA04"/>
<organism evidence="7 8">
    <name type="scientific">Bacillus nakamurai</name>
    <dbReference type="NCBI Taxonomy" id="1793963"/>
    <lineage>
        <taxon>Bacteria</taxon>
        <taxon>Bacillati</taxon>
        <taxon>Bacillota</taxon>
        <taxon>Bacilli</taxon>
        <taxon>Bacillales</taxon>
        <taxon>Bacillaceae</taxon>
        <taxon>Bacillus</taxon>
    </lineage>
</organism>
<dbReference type="RefSeq" id="WP_061520416.1">
    <property type="nucleotide sequence ID" value="NZ_JAJJBV010000021.1"/>
</dbReference>
<dbReference type="PROSITE" id="PS01237">
    <property type="entry name" value="UPF0028"/>
    <property type="match status" value="1"/>
</dbReference>
<keyword evidence="2 5" id="KW-0378">Hydrolase</keyword>
<protein>
    <submittedName>
        <fullName evidence="7">Esterase</fullName>
    </submittedName>
</protein>
<comment type="caution">
    <text evidence="7">The sequence shown here is derived from an EMBL/GenBank/DDBJ whole genome shotgun (WGS) entry which is preliminary data.</text>
</comment>
<dbReference type="InterPro" id="IPR050301">
    <property type="entry name" value="NTE"/>
</dbReference>